<dbReference type="Proteomes" id="UP000271162">
    <property type="component" value="Unassembled WGS sequence"/>
</dbReference>
<evidence type="ECO:0000313" key="4">
    <source>
        <dbReference type="WBParaSite" id="NBR_0000010801-mRNA-1"/>
    </source>
</evidence>
<gene>
    <name evidence="2" type="ORF">NBR_LOCUS109</name>
</gene>
<keyword evidence="3" id="KW-1185">Reference proteome</keyword>
<feature type="compositionally biased region" description="Acidic residues" evidence="1">
    <location>
        <begin position="58"/>
        <end position="67"/>
    </location>
</feature>
<accession>A0A0N4XCD8</accession>
<reference evidence="2 3" key="2">
    <citation type="submission" date="2018-11" db="EMBL/GenBank/DDBJ databases">
        <authorList>
            <consortium name="Pathogen Informatics"/>
        </authorList>
    </citation>
    <scope>NUCLEOTIDE SEQUENCE [LARGE SCALE GENOMIC DNA]</scope>
</reference>
<evidence type="ECO:0000313" key="2">
    <source>
        <dbReference type="EMBL" id="VDL62345.1"/>
    </source>
</evidence>
<sequence length="119" mass="13509">MPSSSSSSSSAGEADPFLYRGFYYRLRGPVGNYLLFEQIDFELEDSDNDNEQARDDNDNQEASDDEITYPSGLFPVGPEGPPLFLIPPLPILYGWLRTNPTLLWITNVERDNRRESDSE</sequence>
<protein>
    <submittedName>
        <fullName evidence="2 4">Uncharacterized protein</fullName>
    </submittedName>
</protein>
<feature type="region of interest" description="Disordered" evidence="1">
    <location>
        <begin position="45"/>
        <end position="70"/>
    </location>
</feature>
<reference evidence="4" key="1">
    <citation type="submission" date="2017-02" db="UniProtKB">
        <authorList>
            <consortium name="WormBaseParasite"/>
        </authorList>
    </citation>
    <scope>IDENTIFICATION</scope>
</reference>
<dbReference type="WBParaSite" id="NBR_0000010801-mRNA-1">
    <property type="protein sequence ID" value="NBR_0000010801-mRNA-1"/>
    <property type="gene ID" value="NBR_0000010801"/>
</dbReference>
<evidence type="ECO:0000313" key="3">
    <source>
        <dbReference type="Proteomes" id="UP000271162"/>
    </source>
</evidence>
<organism evidence="4">
    <name type="scientific">Nippostrongylus brasiliensis</name>
    <name type="common">Rat hookworm</name>
    <dbReference type="NCBI Taxonomy" id="27835"/>
    <lineage>
        <taxon>Eukaryota</taxon>
        <taxon>Metazoa</taxon>
        <taxon>Ecdysozoa</taxon>
        <taxon>Nematoda</taxon>
        <taxon>Chromadorea</taxon>
        <taxon>Rhabditida</taxon>
        <taxon>Rhabditina</taxon>
        <taxon>Rhabditomorpha</taxon>
        <taxon>Strongyloidea</taxon>
        <taxon>Heligmosomidae</taxon>
        <taxon>Nippostrongylus</taxon>
    </lineage>
</organism>
<name>A0A0N4XCD8_NIPBR</name>
<dbReference type="EMBL" id="UYSL01000024">
    <property type="protein sequence ID" value="VDL62345.1"/>
    <property type="molecule type" value="Genomic_DNA"/>
</dbReference>
<dbReference type="AlphaFoldDB" id="A0A0N4XCD8"/>
<evidence type="ECO:0000256" key="1">
    <source>
        <dbReference type="SAM" id="MobiDB-lite"/>
    </source>
</evidence>
<proteinExistence type="predicted"/>